<keyword evidence="3" id="KW-1185">Reference proteome</keyword>
<dbReference type="Proteomes" id="UP000192738">
    <property type="component" value="Unassembled WGS sequence"/>
</dbReference>
<evidence type="ECO:0000256" key="1">
    <source>
        <dbReference type="SAM" id="Phobius"/>
    </source>
</evidence>
<keyword evidence="1" id="KW-1133">Transmembrane helix</keyword>
<keyword evidence="1" id="KW-0472">Membrane</keyword>
<dbReference type="EMBL" id="FWXI01000003">
    <property type="protein sequence ID" value="SMC43595.1"/>
    <property type="molecule type" value="Genomic_DNA"/>
</dbReference>
<gene>
    <name evidence="2" type="ORF">SAMN04488500_1034</name>
</gene>
<organism evidence="2 3">
    <name type="scientific">Sporomusa malonica</name>
    <dbReference type="NCBI Taxonomy" id="112901"/>
    <lineage>
        <taxon>Bacteria</taxon>
        <taxon>Bacillati</taxon>
        <taxon>Bacillota</taxon>
        <taxon>Negativicutes</taxon>
        <taxon>Selenomonadales</taxon>
        <taxon>Sporomusaceae</taxon>
        <taxon>Sporomusa</taxon>
    </lineage>
</organism>
<dbReference type="AlphaFoldDB" id="A0A1W1Z575"/>
<protein>
    <submittedName>
        <fullName evidence="2">Uncharacterized protein</fullName>
    </submittedName>
</protein>
<evidence type="ECO:0000313" key="2">
    <source>
        <dbReference type="EMBL" id="SMC43595.1"/>
    </source>
</evidence>
<sequence>MWDSLVRWWRVEVALFICYLYAVRRGDRPSYRYCADRSILVSAFCVVVLMAGLMLVGAVATFLQQGCR</sequence>
<dbReference type="RefSeq" id="WP_084574365.1">
    <property type="nucleotide sequence ID" value="NZ_CP155572.1"/>
</dbReference>
<dbReference type="OrthoDB" id="1683868at2"/>
<proteinExistence type="predicted"/>
<name>A0A1W1Z575_9FIRM</name>
<accession>A0A1W1Z575</accession>
<evidence type="ECO:0000313" key="3">
    <source>
        <dbReference type="Proteomes" id="UP000192738"/>
    </source>
</evidence>
<keyword evidence="1" id="KW-0812">Transmembrane</keyword>
<feature type="transmembrane region" description="Helical" evidence="1">
    <location>
        <begin position="39"/>
        <end position="63"/>
    </location>
</feature>
<reference evidence="2 3" key="1">
    <citation type="submission" date="2017-04" db="EMBL/GenBank/DDBJ databases">
        <authorList>
            <person name="Afonso C.L."/>
            <person name="Miller P.J."/>
            <person name="Scott M.A."/>
            <person name="Spackman E."/>
            <person name="Goraichik I."/>
            <person name="Dimitrov K.M."/>
            <person name="Suarez D.L."/>
            <person name="Swayne D.E."/>
        </authorList>
    </citation>
    <scope>NUCLEOTIDE SEQUENCE [LARGE SCALE GENOMIC DNA]</scope>
    <source>
        <strain evidence="2 3">DSM 5090</strain>
    </source>
</reference>